<keyword evidence="3" id="KW-1185">Reference proteome</keyword>
<dbReference type="OrthoDB" id="2104370at2759"/>
<feature type="compositionally biased region" description="Low complexity" evidence="1">
    <location>
        <begin position="20"/>
        <end position="33"/>
    </location>
</feature>
<feature type="region of interest" description="Disordered" evidence="1">
    <location>
        <begin position="383"/>
        <end position="416"/>
    </location>
</feature>
<dbReference type="EMBL" id="JAPEUR010000013">
    <property type="protein sequence ID" value="KAJ4328233.1"/>
    <property type="molecule type" value="Genomic_DNA"/>
</dbReference>
<feature type="compositionally biased region" description="Pro residues" evidence="1">
    <location>
        <begin position="1"/>
        <end position="19"/>
    </location>
</feature>
<proteinExistence type="predicted"/>
<dbReference type="AlphaFoldDB" id="A0A9W9BSP3"/>
<feature type="compositionally biased region" description="Polar residues" evidence="1">
    <location>
        <begin position="267"/>
        <end position="276"/>
    </location>
</feature>
<comment type="caution">
    <text evidence="2">The sequence shown here is derived from an EMBL/GenBank/DDBJ whole genome shotgun (WGS) entry which is preliminary data.</text>
</comment>
<evidence type="ECO:0008006" key="4">
    <source>
        <dbReference type="Google" id="ProtNLM"/>
    </source>
</evidence>
<feature type="region of interest" description="Disordered" evidence="1">
    <location>
        <begin position="1"/>
        <end position="49"/>
    </location>
</feature>
<dbReference type="Pfam" id="PF09441">
    <property type="entry name" value="Abp2"/>
    <property type="match status" value="1"/>
</dbReference>
<evidence type="ECO:0000313" key="2">
    <source>
        <dbReference type="EMBL" id="KAJ4328233.1"/>
    </source>
</evidence>
<dbReference type="InterPro" id="IPR018562">
    <property type="entry name" value="ARS-binding_2"/>
</dbReference>
<dbReference type="Proteomes" id="UP001140502">
    <property type="component" value="Unassembled WGS sequence"/>
</dbReference>
<accession>A0A9W9BSP3</accession>
<feature type="region of interest" description="Disordered" evidence="1">
    <location>
        <begin position="198"/>
        <end position="354"/>
    </location>
</feature>
<feature type="compositionally biased region" description="Low complexity" evidence="1">
    <location>
        <begin position="334"/>
        <end position="343"/>
    </location>
</feature>
<dbReference type="PANTHER" id="PTHR42048:SF1">
    <property type="entry name" value="ARS-BINDING PROTEIN 2"/>
    <property type="match status" value="1"/>
</dbReference>
<name>A0A9W9BSP3_9HYPO</name>
<evidence type="ECO:0000313" key="3">
    <source>
        <dbReference type="Proteomes" id="UP001140502"/>
    </source>
</evidence>
<sequence>MPSPNNPPPVTPPPPPPQPASQQPGSSSAPGSVTTPDIPVTSELPDRRVTADTIEDAYVRFMLCCNPGLPPSTPTVTLREAFRNPPRSGGKSFSTFAVYELVRKFYNNEIRTWTELTTRLGVEPPDPSKEESAQKIAQYGVRLKKWMNSMHVKAFFEYLMDIPNDYWTKIPADTNPTGQPMRDGVALEDDMALRALLPQIRPRRGRKRPADDEAVTSPAHRSFLAPPSATGDLRTGLTSALSAGPGGAPWNHPEGIQQTPLFRWPQSAVTPTTRNSFWDDALEPQPGVTPSKPKAGTQRRGAKNVSSAWRPGAAGGSGVKLRGRPPMNRTPIETSLPPFSSSTPTPPLGEHNAPVYTQSVPVSAASAIDGAPQYSAVSAAPYSQLPPATERPPRPSISLQVPDRPPGSVRLATPPPSVVINGEPSNHLPVPEPTQQIPTPTNFAKAANKAVGQGKSQAEVPGPKNLPPFYFERAEDRTNVDQVIAYMTHGCLAAEFCDAEGKPSYGCSMQEALGITNSTIEEMYKAAASPEAFLINLAAVTGGSHLLAARTRICRMGRENGLMRYACEWTYGFGHVRGVYQMEQTVPLDLIGEGPRKDDGPMGMAEGTASTLSVSEWQAKYESLLGEVQKKDKRLWDLRIRVADLLRGDSQKV</sequence>
<evidence type="ECO:0000256" key="1">
    <source>
        <dbReference type="SAM" id="MobiDB-lite"/>
    </source>
</evidence>
<dbReference type="PANTHER" id="PTHR42048">
    <property type="entry name" value="ARS-BINDING PROTEIN 2"/>
    <property type="match status" value="1"/>
</dbReference>
<gene>
    <name evidence="2" type="ORF">N0V84_001273</name>
</gene>
<organism evidence="2 3">
    <name type="scientific">Fusarium piperis</name>
    <dbReference type="NCBI Taxonomy" id="1435070"/>
    <lineage>
        <taxon>Eukaryota</taxon>
        <taxon>Fungi</taxon>
        <taxon>Dikarya</taxon>
        <taxon>Ascomycota</taxon>
        <taxon>Pezizomycotina</taxon>
        <taxon>Sordariomycetes</taxon>
        <taxon>Hypocreomycetidae</taxon>
        <taxon>Hypocreales</taxon>
        <taxon>Nectriaceae</taxon>
        <taxon>Fusarium</taxon>
        <taxon>Fusarium solani species complex</taxon>
    </lineage>
</organism>
<dbReference type="GO" id="GO:0003688">
    <property type="term" value="F:DNA replication origin binding"/>
    <property type="evidence" value="ECO:0007669"/>
    <property type="project" value="TreeGrafter"/>
</dbReference>
<reference evidence="2" key="1">
    <citation type="submission" date="2022-10" db="EMBL/GenBank/DDBJ databases">
        <title>Tapping the CABI collections for fungal endophytes: first genome assemblies for Collariella, Neodidymelliopsis, Ascochyta clinopodiicola, Didymella pomorum, Didymosphaeria variabile, Neocosmospora piperis and Neocucurbitaria cava.</title>
        <authorList>
            <person name="Hill R."/>
        </authorList>
    </citation>
    <scope>NUCLEOTIDE SEQUENCE</scope>
    <source>
        <strain evidence="2">IMI 366586</strain>
    </source>
</reference>
<protein>
    <recommendedName>
        <fullName evidence="4">Ars binding protein 2</fullName>
    </recommendedName>
</protein>